<dbReference type="InterPro" id="IPR029063">
    <property type="entry name" value="SAM-dependent_MTases_sf"/>
</dbReference>
<dbReference type="GO" id="GO:0032259">
    <property type="term" value="P:methylation"/>
    <property type="evidence" value="ECO:0007669"/>
    <property type="project" value="UniProtKB-KW"/>
</dbReference>
<reference evidence="4" key="1">
    <citation type="submission" date="2016-08" db="EMBL/GenBank/DDBJ databases">
        <authorList>
            <person name="Seilhamer J.J."/>
        </authorList>
    </citation>
    <scope>NUCLEOTIDE SEQUENCE</scope>
    <source>
        <strain evidence="4">86</strain>
    </source>
</reference>
<evidence type="ECO:0000313" key="4">
    <source>
        <dbReference type="EMBL" id="SCM82390.1"/>
    </source>
</evidence>
<keyword evidence="3" id="KW-0949">S-adenosyl-L-methionine</keyword>
<dbReference type="Gene3D" id="3.40.50.150">
    <property type="entry name" value="Vaccinia Virus protein VP39"/>
    <property type="match status" value="2"/>
</dbReference>
<gene>
    <name evidence="4" type="ORF">KL86SPO_50161</name>
</gene>
<proteinExistence type="predicted"/>
<evidence type="ECO:0000256" key="2">
    <source>
        <dbReference type="ARBA" id="ARBA00022679"/>
    </source>
</evidence>
<protein>
    <submittedName>
        <fullName evidence="4">Uncharacterized protein</fullName>
    </submittedName>
</protein>
<sequence length="278" mass="31879">MAAPILRYPGAKWNIAKWICAHMPPHEVYLDAYFGSGGVFFTKPPSRVETINDIDGDVVNLFQVLRKSPQELADMVRFTPYARAEFLPVIGACGVLQKTGDSLENARRFLVRCWMAHGTRTSDRSGWRHDVQGRQGKNVARMWQGVPDRILEYAERLRDAQIECKPALEVIKRYRYPQVLIYADPPYVLSTRRGRMYANEMTDTDHIELLETLELHPGPVLLSGYACELYDSRLQHWERRTRQTTAEKGQSRQEVLWLNPVAARSLGTLFDSKLPCQG</sequence>
<dbReference type="PANTHER" id="PTHR30481">
    <property type="entry name" value="DNA ADENINE METHYLASE"/>
    <property type="match status" value="1"/>
</dbReference>
<dbReference type="GO" id="GO:0009007">
    <property type="term" value="F:site-specific DNA-methyltransferase (adenine-specific) activity"/>
    <property type="evidence" value="ECO:0007669"/>
    <property type="project" value="UniProtKB-EC"/>
</dbReference>
<keyword evidence="2" id="KW-0808">Transferase</keyword>
<dbReference type="GO" id="GO:0009307">
    <property type="term" value="P:DNA restriction-modification system"/>
    <property type="evidence" value="ECO:0007669"/>
    <property type="project" value="InterPro"/>
</dbReference>
<dbReference type="PIRSF" id="PIRSF000398">
    <property type="entry name" value="M_m6A_EcoRV"/>
    <property type="match status" value="1"/>
</dbReference>
<accession>A0A212LY32</accession>
<dbReference type="GO" id="GO:0006298">
    <property type="term" value="P:mismatch repair"/>
    <property type="evidence" value="ECO:0007669"/>
    <property type="project" value="TreeGrafter"/>
</dbReference>
<evidence type="ECO:0000256" key="1">
    <source>
        <dbReference type="ARBA" id="ARBA00022603"/>
    </source>
</evidence>
<dbReference type="Pfam" id="PF02086">
    <property type="entry name" value="MethyltransfD12"/>
    <property type="match status" value="1"/>
</dbReference>
<keyword evidence="1" id="KW-0489">Methyltransferase</keyword>
<dbReference type="AlphaFoldDB" id="A0A212LY32"/>
<dbReference type="InterPro" id="IPR012327">
    <property type="entry name" value="MeTrfase_D12"/>
</dbReference>
<dbReference type="RefSeq" id="WP_288185071.1">
    <property type="nucleotide sequence ID" value="NZ_LT608335.1"/>
</dbReference>
<dbReference type="GO" id="GO:1904047">
    <property type="term" value="F:S-adenosyl-L-methionine binding"/>
    <property type="evidence" value="ECO:0007669"/>
    <property type="project" value="TreeGrafter"/>
</dbReference>
<name>A0A212LY32_9FIRM</name>
<evidence type="ECO:0000256" key="3">
    <source>
        <dbReference type="ARBA" id="ARBA00022691"/>
    </source>
</evidence>
<dbReference type="PRINTS" id="PR00505">
    <property type="entry name" value="D12N6MTFRASE"/>
</dbReference>
<organism evidence="4">
    <name type="scientific">uncultured Sporomusa sp</name>
    <dbReference type="NCBI Taxonomy" id="307249"/>
    <lineage>
        <taxon>Bacteria</taxon>
        <taxon>Bacillati</taxon>
        <taxon>Bacillota</taxon>
        <taxon>Negativicutes</taxon>
        <taxon>Selenomonadales</taxon>
        <taxon>Sporomusaceae</taxon>
        <taxon>Sporomusa</taxon>
        <taxon>environmental samples</taxon>
    </lineage>
</organism>
<dbReference type="InterPro" id="IPR012263">
    <property type="entry name" value="M_m6A_EcoRV"/>
</dbReference>
<dbReference type="EMBL" id="FMJE01000005">
    <property type="protein sequence ID" value="SCM82390.1"/>
    <property type="molecule type" value="Genomic_DNA"/>
</dbReference>
<dbReference type="SUPFAM" id="SSF53335">
    <property type="entry name" value="S-adenosyl-L-methionine-dependent methyltransferases"/>
    <property type="match status" value="1"/>
</dbReference>
<dbReference type="PANTHER" id="PTHR30481:SF4">
    <property type="entry name" value="SITE-SPECIFIC DNA-METHYLTRANSFERASE (ADENINE-SPECIFIC)"/>
    <property type="match status" value="1"/>
</dbReference>
<dbReference type="GO" id="GO:0043565">
    <property type="term" value="F:sequence-specific DNA binding"/>
    <property type="evidence" value="ECO:0007669"/>
    <property type="project" value="TreeGrafter"/>
</dbReference>